<dbReference type="GO" id="GO:0007030">
    <property type="term" value="P:Golgi organization"/>
    <property type="evidence" value="ECO:0007669"/>
    <property type="project" value="TreeGrafter"/>
</dbReference>
<name>A0A1W0WN09_HYPEX</name>
<comment type="caution">
    <text evidence="9">The sequence shown here is derived from an EMBL/GenBank/DDBJ whole genome shotgun (WGS) entry which is preliminary data.</text>
</comment>
<dbReference type="AlphaFoldDB" id="A0A1W0WN09"/>
<evidence type="ECO:0000256" key="6">
    <source>
        <dbReference type="ARBA" id="ARBA00023034"/>
    </source>
</evidence>
<comment type="similarity">
    <text evidence="2">Belongs to the COG7 family.</text>
</comment>
<evidence type="ECO:0000256" key="1">
    <source>
        <dbReference type="ARBA" id="ARBA00004395"/>
    </source>
</evidence>
<evidence type="ECO:0000256" key="7">
    <source>
        <dbReference type="ARBA" id="ARBA00023136"/>
    </source>
</evidence>
<dbReference type="InterPro" id="IPR019335">
    <property type="entry name" value="COG7"/>
</dbReference>
<evidence type="ECO:0000256" key="3">
    <source>
        <dbReference type="ARBA" id="ARBA00020984"/>
    </source>
</evidence>
<keyword evidence="7" id="KW-0472">Membrane</keyword>
<evidence type="ECO:0000313" key="10">
    <source>
        <dbReference type="Proteomes" id="UP000192578"/>
    </source>
</evidence>
<keyword evidence="10" id="KW-1185">Reference proteome</keyword>
<evidence type="ECO:0000256" key="4">
    <source>
        <dbReference type="ARBA" id="ARBA00022448"/>
    </source>
</evidence>
<comment type="subcellular location">
    <subcellularLocation>
        <location evidence="1">Golgi apparatus membrane</location>
        <topology evidence="1">Peripheral membrane protein</topology>
    </subcellularLocation>
</comment>
<keyword evidence="4" id="KW-0813">Transport</keyword>
<dbReference type="GO" id="GO:0006890">
    <property type="term" value="P:retrograde vesicle-mediated transport, Golgi to endoplasmic reticulum"/>
    <property type="evidence" value="ECO:0007669"/>
    <property type="project" value="TreeGrafter"/>
</dbReference>
<reference evidence="10" key="1">
    <citation type="submission" date="2017-01" db="EMBL/GenBank/DDBJ databases">
        <title>Comparative genomics of anhydrobiosis in the tardigrade Hypsibius dujardini.</title>
        <authorList>
            <person name="Yoshida Y."/>
            <person name="Koutsovoulos G."/>
            <person name="Laetsch D."/>
            <person name="Stevens L."/>
            <person name="Kumar S."/>
            <person name="Horikawa D."/>
            <person name="Ishino K."/>
            <person name="Komine S."/>
            <person name="Tomita M."/>
            <person name="Blaxter M."/>
            <person name="Arakawa K."/>
        </authorList>
    </citation>
    <scope>NUCLEOTIDE SEQUENCE [LARGE SCALE GENOMIC DNA]</scope>
    <source>
        <strain evidence="10">Z151</strain>
    </source>
</reference>
<evidence type="ECO:0000256" key="5">
    <source>
        <dbReference type="ARBA" id="ARBA00022927"/>
    </source>
</evidence>
<dbReference type="EMBL" id="MTYJ01000072">
    <property type="protein sequence ID" value="OQV16600.1"/>
    <property type="molecule type" value="Genomic_DNA"/>
</dbReference>
<evidence type="ECO:0000256" key="8">
    <source>
        <dbReference type="ARBA" id="ARBA00031345"/>
    </source>
</evidence>
<evidence type="ECO:0000256" key="2">
    <source>
        <dbReference type="ARBA" id="ARBA00005831"/>
    </source>
</evidence>
<keyword evidence="6" id="KW-0333">Golgi apparatus</keyword>
<dbReference type="GO" id="GO:0000139">
    <property type="term" value="C:Golgi membrane"/>
    <property type="evidence" value="ECO:0007669"/>
    <property type="project" value="UniProtKB-SubCell"/>
</dbReference>
<evidence type="ECO:0000313" key="9">
    <source>
        <dbReference type="EMBL" id="OQV16600.1"/>
    </source>
</evidence>
<dbReference type="PANTHER" id="PTHR21443:SF0">
    <property type="entry name" value="CONSERVED OLIGOMERIC GOLGI COMPLEX SUBUNIT 7"/>
    <property type="match status" value="1"/>
</dbReference>
<proteinExistence type="inferred from homology"/>
<dbReference type="Pfam" id="PF10191">
    <property type="entry name" value="COG7"/>
    <property type="match status" value="2"/>
</dbReference>
<gene>
    <name evidence="9" type="ORF">BV898_09270</name>
</gene>
<keyword evidence="5" id="KW-0653">Protein transport</keyword>
<protein>
    <recommendedName>
        <fullName evidence="3">Conserved oligomeric Golgi complex subunit 7</fullName>
    </recommendedName>
    <alternativeName>
        <fullName evidence="8">Component of oligomeric Golgi complex 7</fullName>
    </alternativeName>
</protein>
<dbReference type="PANTHER" id="PTHR21443">
    <property type="entry name" value="CONSERVED OLIGOMERIC GOLGI COMPLEX COMPONENT 7"/>
    <property type="match status" value="1"/>
</dbReference>
<dbReference type="GO" id="GO:0006886">
    <property type="term" value="P:intracellular protein transport"/>
    <property type="evidence" value="ECO:0007669"/>
    <property type="project" value="InterPro"/>
</dbReference>
<organism evidence="9 10">
    <name type="scientific">Hypsibius exemplaris</name>
    <name type="common">Freshwater tardigrade</name>
    <dbReference type="NCBI Taxonomy" id="2072580"/>
    <lineage>
        <taxon>Eukaryota</taxon>
        <taxon>Metazoa</taxon>
        <taxon>Ecdysozoa</taxon>
        <taxon>Tardigrada</taxon>
        <taxon>Eutardigrada</taxon>
        <taxon>Parachela</taxon>
        <taxon>Hypsibioidea</taxon>
        <taxon>Hypsibiidae</taxon>
        <taxon>Hypsibius</taxon>
    </lineage>
</organism>
<dbReference type="Proteomes" id="UP000192578">
    <property type="component" value="Unassembled WGS sequence"/>
</dbReference>
<dbReference type="OrthoDB" id="245173at2759"/>
<sequence length="726" mass="80108">MDIGATSLSPAEWLNQQFNSPDARQNPEAFSGKLMGSLQQQMYRAQQGMEEASGQLLTLRSSLSHDIPAIRTHSNYLIHDLSDLHTRLDSSRGAANSSLEKIRATEMVKQRMELTYRSLENQDNWEVLLADIKELIGSGDLEAILGRLAALQKCFVQLGESVDHEARRIQLDDVKNNIESFLIPRLVAGLAAVPPWKSQGNARTVGAGSDVLALKIVQIFDLMQRTETLRRILNDCRQRQFVGHWDDLIKALQDDSIVVSIDECIANFYEDLSSSWHAQLPLFAAACGDPADAILHSYSSILTDIGPKLEHEISLVREKSTAAANTAEDFLSALIAIKRSQEAFCQSIEKEYQQSHPRLAPASLPAFVAVVRRPLQNVMTSYVEVELVILSSELSRIHLTGAADKSKGLHALQGSASRLSSAVYSAVVRCFQLTEGKSFDALINMVNLSLAGYVKKVEEFARELKGRTTSGTGTAGKQTDFTDGDSETLNDLVKVLQHCGDLVLQLENIDDMLVQDQIHPGPIDQHILASSIRQVEALANSVFQWTLSLLLRPVEALLEGVPNLSTWTSSATKGAVADIPSFGFDPQDYITRIGNYLLTLPQIMDPVLSSESASMKRLKTILAFQIAPDESTSLTEAWIQATVFESMAIVTAVLTRIKHLTNLGIRQMIADLKYFQNVAEDFAVPLSDLFTSLLDLLTCSREDFDAKVDSVPPVVVNFVRNARNFD</sequence>
<accession>A0A1W0WN09</accession>
<dbReference type="GO" id="GO:0017119">
    <property type="term" value="C:Golgi transport complex"/>
    <property type="evidence" value="ECO:0007669"/>
    <property type="project" value="InterPro"/>
</dbReference>